<feature type="transmembrane region" description="Helical" evidence="1">
    <location>
        <begin position="65"/>
        <end position="83"/>
    </location>
</feature>
<reference evidence="2 3" key="1">
    <citation type="submission" date="2018-07" db="EMBL/GenBank/DDBJ databases">
        <title>Genomic Encyclopedia of Type Strains, Phase III (KMG-III): the genomes of soil and plant-associated and newly described type strains.</title>
        <authorList>
            <person name="Whitman W."/>
        </authorList>
    </citation>
    <scope>NUCLEOTIDE SEQUENCE [LARGE SCALE GENOMIC DNA]</scope>
    <source>
        <strain evidence="2 3">CECT 8488</strain>
    </source>
</reference>
<protein>
    <submittedName>
        <fullName evidence="2">Uncharacterized protein</fullName>
    </submittedName>
</protein>
<sequence>MTSADFIREHSWLVAAFILFIVVLFGLLRRVAKGRSGKAGRENSADRHHPDELPDLTENLRRVKIVTIFAGGCIIGFTLWAVFNSLSQ</sequence>
<dbReference type="RefSeq" id="WP_115935082.1">
    <property type="nucleotide sequence ID" value="NZ_QRDW01000001.1"/>
</dbReference>
<evidence type="ECO:0000313" key="2">
    <source>
        <dbReference type="EMBL" id="RED53987.1"/>
    </source>
</evidence>
<dbReference type="Proteomes" id="UP000256845">
    <property type="component" value="Unassembled WGS sequence"/>
</dbReference>
<dbReference type="EMBL" id="QRDW01000001">
    <property type="protein sequence ID" value="RED53987.1"/>
    <property type="molecule type" value="Genomic_DNA"/>
</dbReference>
<accession>A0A3D9HWX3</accession>
<comment type="caution">
    <text evidence="2">The sequence shown here is derived from an EMBL/GenBank/DDBJ whole genome shotgun (WGS) entry which is preliminary data.</text>
</comment>
<keyword evidence="1" id="KW-0812">Transmembrane</keyword>
<gene>
    <name evidence="2" type="ORF">DFP90_101786</name>
</gene>
<organism evidence="2 3">
    <name type="scientific">Aestuariispira insulae</name>
    <dbReference type="NCBI Taxonomy" id="1461337"/>
    <lineage>
        <taxon>Bacteria</taxon>
        <taxon>Pseudomonadati</taxon>
        <taxon>Pseudomonadota</taxon>
        <taxon>Alphaproteobacteria</taxon>
        <taxon>Rhodospirillales</taxon>
        <taxon>Kiloniellaceae</taxon>
        <taxon>Aestuariispira</taxon>
    </lineage>
</organism>
<dbReference type="AlphaFoldDB" id="A0A3D9HWX3"/>
<evidence type="ECO:0000313" key="3">
    <source>
        <dbReference type="Proteomes" id="UP000256845"/>
    </source>
</evidence>
<keyword evidence="3" id="KW-1185">Reference proteome</keyword>
<proteinExistence type="predicted"/>
<name>A0A3D9HWX3_9PROT</name>
<keyword evidence="1" id="KW-0472">Membrane</keyword>
<keyword evidence="1" id="KW-1133">Transmembrane helix</keyword>
<evidence type="ECO:0000256" key="1">
    <source>
        <dbReference type="SAM" id="Phobius"/>
    </source>
</evidence>
<feature type="transmembrane region" description="Helical" evidence="1">
    <location>
        <begin position="12"/>
        <end position="32"/>
    </location>
</feature>